<feature type="domain" description="3-keto-alpha-glucoside-1,2-lyase/3-keto-2-hydroxy-glucal hydratase" evidence="1">
    <location>
        <begin position="48"/>
        <end position="250"/>
    </location>
</feature>
<dbReference type="OrthoDB" id="259356at2"/>
<dbReference type="InterPro" id="IPR010496">
    <property type="entry name" value="AL/BT2_dom"/>
</dbReference>
<name>A0A1W2H1T3_9BACT</name>
<dbReference type="STRING" id="758820.SAMN00777080_1138"/>
<evidence type="ECO:0000259" key="1">
    <source>
        <dbReference type="Pfam" id="PF06439"/>
    </source>
</evidence>
<dbReference type="GO" id="GO:0016787">
    <property type="term" value="F:hydrolase activity"/>
    <property type="evidence" value="ECO:0007669"/>
    <property type="project" value="InterPro"/>
</dbReference>
<proteinExistence type="predicted"/>
<evidence type="ECO:0000313" key="2">
    <source>
        <dbReference type="EMBL" id="SMD42578.1"/>
    </source>
</evidence>
<dbReference type="AlphaFoldDB" id="A0A1W2H1T3"/>
<dbReference type="Gene3D" id="2.60.120.560">
    <property type="entry name" value="Exo-inulinase, domain 1"/>
    <property type="match status" value="1"/>
</dbReference>
<dbReference type="Pfam" id="PF06439">
    <property type="entry name" value="3keto-disac_hyd"/>
    <property type="match status" value="1"/>
</dbReference>
<keyword evidence="3" id="KW-1185">Reference proteome</keyword>
<reference evidence="3" key="1">
    <citation type="submission" date="2017-04" db="EMBL/GenBank/DDBJ databases">
        <authorList>
            <person name="Varghese N."/>
            <person name="Submissions S."/>
        </authorList>
    </citation>
    <scope>NUCLEOTIDE SEQUENCE [LARGE SCALE GENOMIC DNA]</scope>
    <source>
        <strain evidence="3">DSM 16537</strain>
    </source>
</reference>
<protein>
    <submittedName>
        <fullName evidence="2">6-phosphogluconate dehydrogenase</fullName>
    </submittedName>
</protein>
<evidence type="ECO:0000313" key="3">
    <source>
        <dbReference type="Proteomes" id="UP000192333"/>
    </source>
</evidence>
<accession>A0A1W2H1T3</accession>
<dbReference type="EMBL" id="LT838813">
    <property type="protein sequence ID" value="SMD42578.1"/>
    <property type="molecule type" value="Genomic_DNA"/>
</dbReference>
<dbReference type="RefSeq" id="WP_084119360.1">
    <property type="nucleotide sequence ID" value="NZ_LT838813.1"/>
</dbReference>
<sequence>MASAIQPLNRKDQFSFSSVGFVLRKFLGICLIMISHIICAQKDYTQNGFISIFNGENLDGWHISKTNHHGTMGNFYIENGALVMKQYPYGQGGIILTDKKYQDFELQLEFKGHPGTNGGIFLRSSESGSAYQLELAGDGERGTGNLFGELLRTTINAKIENLDEVWNKGDWNSFLIRITGEIPKVSLWINGIHMWDAEGQRNDLIGDVTAGMIAFQLHWSATLQPVPGGRCCDFSWKPDAAHSFRNIKIKELKPAF</sequence>
<organism evidence="2 3">
    <name type="scientific">Aquiflexum balticum DSM 16537</name>
    <dbReference type="NCBI Taxonomy" id="758820"/>
    <lineage>
        <taxon>Bacteria</taxon>
        <taxon>Pseudomonadati</taxon>
        <taxon>Bacteroidota</taxon>
        <taxon>Cytophagia</taxon>
        <taxon>Cytophagales</taxon>
        <taxon>Cyclobacteriaceae</taxon>
        <taxon>Aquiflexum</taxon>
    </lineage>
</organism>
<gene>
    <name evidence="2" type="ORF">SAMN00777080_1138</name>
</gene>
<dbReference type="Proteomes" id="UP000192333">
    <property type="component" value="Chromosome I"/>
</dbReference>